<sequence length="231" mass="24481">MTRSAVFLSPHLDDAAFSAGSTLAQLVADGWRVDLVTVFTRSVPDPAGFALACQLDKGLPADADYLALRRREDLAAAARLGLARDRVHHLDLPEAPHRGYGSAAELFAGVRPADRGTEAAVSAAIRGFCGADRVYLPHGLGNHADHLHVIAAARSAVPPGRRLHWLDTPYVLRCGVAERTRGEAVPARPAALAAKLDACAAYTTQLGFQFGGEAAMRETLSELPERFVAGA</sequence>
<reference evidence="1 2" key="1">
    <citation type="submission" date="2012-02" db="EMBL/GenBank/DDBJ databases">
        <title>Complete genome sequence of Phycisphaera mikurensis NBRC 102666.</title>
        <authorList>
            <person name="Ankai A."/>
            <person name="Hosoyama A."/>
            <person name="Terui Y."/>
            <person name="Sekine M."/>
            <person name="Fukai R."/>
            <person name="Kato Y."/>
            <person name="Nakamura S."/>
            <person name="Yamada-Narita S."/>
            <person name="Kawakoshi A."/>
            <person name="Fukunaga Y."/>
            <person name="Yamazaki S."/>
            <person name="Fujita N."/>
        </authorList>
    </citation>
    <scope>NUCLEOTIDE SEQUENCE [LARGE SCALE GENOMIC DNA]</scope>
    <source>
        <strain evidence="2">NBRC 102666 / KCTC 22515 / FYK2301M01</strain>
    </source>
</reference>
<evidence type="ECO:0000313" key="2">
    <source>
        <dbReference type="Proteomes" id="UP000007881"/>
    </source>
</evidence>
<dbReference type="InterPro" id="IPR003737">
    <property type="entry name" value="GlcNAc_PI_deacetylase-related"/>
</dbReference>
<dbReference type="InterPro" id="IPR024078">
    <property type="entry name" value="LmbE-like_dom_sf"/>
</dbReference>
<name>I0IFM7_PHYMF</name>
<dbReference type="RefSeq" id="WP_014437283.1">
    <property type="nucleotide sequence ID" value="NC_017080.1"/>
</dbReference>
<dbReference type="HOGENOM" id="CLU_082131_0_0_0"/>
<keyword evidence="2" id="KW-1185">Reference proteome</keyword>
<proteinExistence type="predicted"/>
<dbReference type="eggNOG" id="COG2120">
    <property type="taxonomic scope" value="Bacteria"/>
</dbReference>
<dbReference type="OrthoDB" id="9790023at2"/>
<gene>
    <name evidence="1" type="ordered locus">PSMK_19060</name>
</gene>
<dbReference type="Pfam" id="PF02585">
    <property type="entry name" value="PIG-L"/>
    <property type="match status" value="1"/>
</dbReference>
<dbReference type="Proteomes" id="UP000007881">
    <property type="component" value="Chromosome"/>
</dbReference>
<accession>I0IFM7</accession>
<dbReference type="EMBL" id="AP012338">
    <property type="protein sequence ID" value="BAM04065.1"/>
    <property type="molecule type" value="Genomic_DNA"/>
</dbReference>
<dbReference type="PATRIC" id="fig|1142394.8.peg.1964"/>
<protein>
    <recommendedName>
        <fullName evidence="3">Deacetylase</fullName>
    </recommendedName>
</protein>
<dbReference type="SUPFAM" id="SSF102588">
    <property type="entry name" value="LmbE-like"/>
    <property type="match status" value="1"/>
</dbReference>
<dbReference type="AlphaFoldDB" id="I0IFM7"/>
<evidence type="ECO:0008006" key="3">
    <source>
        <dbReference type="Google" id="ProtNLM"/>
    </source>
</evidence>
<dbReference type="STRING" id="1142394.PSMK_19060"/>
<organism evidence="1 2">
    <name type="scientific">Phycisphaera mikurensis (strain NBRC 102666 / KCTC 22515 / FYK2301M01)</name>
    <dbReference type="NCBI Taxonomy" id="1142394"/>
    <lineage>
        <taxon>Bacteria</taxon>
        <taxon>Pseudomonadati</taxon>
        <taxon>Planctomycetota</taxon>
        <taxon>Phycisphaerae</taxon>
        <taxon>Phycisphaerales</taxon>
        <taxon>Phycisphaeraceae</taxon>
        <taxon>Phycisphaera</taxon>
    </lineage>
</organism>
<evidence type="ECO:0000313" key="1">
    <source>
        <dbReference type="EMBL" id="BAM04065.1"/>
    </source>
</evidence>
<dbReference type="Gene3D" id="3.40.50.10320">
    <property type="entry name" value="LmbE-like"/>
    <property type="match status" value="1"/>
</dbReference>
<dbReference type="KEGG" id="phm:PSMK_19060"/>